<comment type="caution">
    <text evidence="1">The sequence shown here is derived from an EMBL/GenBank/DDBJ whole genome shotgun (WGS) entry which is preliminary data.</text>
</comment>
<organism evidence="1 2">
    <name type="scientific">Tectimicrobiota bacterium</name>
    <dbReference type="NCBI Taxonomy" id="2528274"/>
    <lineage>
        <taxon>Bacteria</taxon>
        <taxon>Pseudomonadati</taxon>
        <taxon>Nitrospinota/Tectimicrobiota group</taxon>
        <taxon>Candidatus Tectimicrobiota</taxon>
    </lineage>
</organism>
<sequence>PNAENVLTGVNYGRGLPRALAKEGVPVASVGNLETYGLLTGIDGQDQRAQALDVFARMYSPTVGRGYAVDYIRRTGTDALKGADVLATAPSKYTSNVTYNNTAVGQYMKNIAQTHLAGFGTRVLYTTSPYNSFDTHASQMAAHDRLWTDVSTTVDTFYTDLREHQASDNVLLFMFSEFGRRVSDNGSGTDHGAAGVAFAVGEHVKGGLYGEYPSLDPSKQEEGGNLKFNMDFRSVYATILEDWMGLNPTPIIGGSFEKVRFL</sequence>
<feature type="non-terminal residue" evidence="1">
    <location>
        <position position="1"/>
    </location>
</feature>
<gene>
    <name evidence="1" type="ORF">FJZ47_18990</name>
</gene>
<dbReference type="EMBL" id="VGLS01000709">
    <property type="protein sequence ID" value="MBM3225864.1"/>
    <property type="molecule type" value="Genomic_DNA"/>
</dbReference>
<evidence type="ECO:0000313" key="2">
    <source>
        <dbReference type="Proteomes" id="UP000712673"/>
    </source>
</evidence>
<dbReference type="AlphaFoldDB" id="A0A937W5K8"/>
<dbReference type="PANTHER" id="PTHR43737:SF1">
    <property type="entry name" value="DUF1501 DOMAIN-CONTAINING PROTEIN"/>
    <property type="match status" value="1"/>
</dbReference>
<dbReference type="PANTHER" id="PTHR43737">
    <property type="entry name" value="BLL7424 PROTEIN"/>
    <property type="match status" value="1"/>
</dbReference>
<proteinExistence type="predicted"/>
<reference evidence="1" key="1">
    <citation type="submission" date="2019-03" db="EMBL/GenBank/DDBJ databases">
        <title>Lake Tanganyika Metagenome-Assembled Genomes (MAGs).</title>
        <authorList>
            <person name="Tran P."/>
        </authorList>
    </citation>
    <scope>NUCLEOTIDE SEQUENCE</scope>
    <source>
        <strain evidence="1">K_DeepCast_65m_m2_066</strain>
    </source>
</reference>
<dbReference type="InterPro" id="IPR010869">
    <property type="entry name" value="DUF1501"/>
</dbReference>
<accession>A0A937W5K8</accession>
<dbReference type="Proteomes" id="UP000712673">
    <property type="component" value="Unassembled WGS sequence"/>
</dbReference>
<evidence type="ECO:0000313" key="1">
    <source>
        <dbReference type="EMBL" id="MBM3225864.1"/>
    </source>
</evidence>
<name>A0A937W5K8_UNCTE</name>
<protein>
    <submittedName>
        <fullName evidence="1">DUF1501 domain-containing protein</fullName>
    </submittedName>
</protein>
<dbReference type="Pfam" id="PF07394">
    <property type="entry name" value="DUF1501"/>
    <property type="match status" value="1"/>
</dbReference>